<organism evidence="2 3">
    <name type="scientific">Ascobolus immersus RN42</name>
    <dbReference type="NCBI Taxonomy" id="1160509"/>
    <lineage>
        <taxon>Eukaryota</taxon>
        <taxon>Fungi</taxon>
        <taxon>Dikarya</taxon>
        <taxon>Ascomycota</taxon>
        <taxon>Pezizomycotina</taxon>
        <taxon>Pezizomycetes</taxon>
        <taxon>Pezizales</taxon>
        <taxon>Ascobolaceae</taxon>
        <taxon>Ascobolus</taxon>
    </lineage>
</organism>
<reference evidence="2 3" key="1">
    <citation type="journal article" date="2018" name="Nat. Ecol. Evol.">
        <title>Pezizomycetes genomes reveal the molecular basis of ectomycorrhizal truffle lifestyle.</title>
        <authorList>
            <person name="Murat C."/>
            <person name="Payen T."/>
            <person name="Noel B."/>
            <person name="Kuo A."/>
            <person name="Morin E."/>
            <person name="Chen J."/>
            <person name="Kohler A."/>
            <person name="Krizsan K."/>
            <person name="Balestrini R."/>
            <person name="Da Silva C."/>
            <person name="Montanini B."/>
            <person name="Hainaut M."/>
            <person name="Levati E."/>
            <person name="Barry K.W."/>
            <person name="Belfiori B."/>
            <person name="Cichocki N."/>
            <person name="Clum A."/>
            <person name="Dockter R.B."/>
            <person name="Fauchery L."/>
            <person name="Guy J."/>
            <person name="Iotti M."/>
            <person name="Le Tacon F."/>
            <person name="Lindquist E.A."/>
            <person name="Lipzen A."/>
            <person name="Malagnac F."/>
            <person name="Mello A."/>
            <person name="Molinier V."/>
            <person name="Miyauchi S."/>
            <person name="Poulain J."/>
            <person name="Riccioni C."/>
            <person name="Rubini A."/>
            <person name="Sitrit Y."/>
            <person name="Splivallo R."/>
            <person name="Traeger S."/>
            <person name="Wang M."/>
            <person name="Zifcakova L."/>
            <person name="Wipf D."/>
            <person name="Zambonelli A."/>
            <person name="Paolocci F."/>
            <person name="Nowrousian M."/>
            <person name="Ottonello S."/>
            <person name="Baldrian P."/>
            <person name="Spatafora J.W."/>
            <person name="Henrissat B."/>
            <person name="Nagy L.G."/>
            <person name="Aury J.M."/>
            <person name="Wincker P."/>
            <person name="Grigoriev I.V."/>
            <person name="Bonfante P."/>
            <person name="Martin F.M."/>
        </authorList>
    </citation>
    <scope>NUCLEOTIDE SEQUENCE [LARGE SCALE GENOMIC DNA]</scope>
    <source>
        <strain evidence="2 3">RN42</strain>
    </source>
</reference>
<feature type="compositionally biased region" description="Pro residues" evidence="1">
    <location>
        <begin position="226"/>
        <end position="235"/>
    </location>
</feature>
<feature type="compositionally biased region" description="Polar residues" evidence="1">
    <location>
        <begin position="280"/>
        <end position="300"/>
    </location>
</feature>
<keyword evidence="3" id="KW-1185">Reference proteome</keyword>
<proteinExistence type="predicted"/>
<evidence type="ECO:0000313" key="2">
    <source>
        <dbReference type="EMBL" id="RPA76917.1"/>
    </source>
</evidence>
<accession>A0A3N4HUH7</accession>
<feature type="compositionally biased region" description="Low complexity" evidence="1">
    <location>
        <begin position="249"/>
        <end position="279"/>
    </location>
</feature>
<feature type="region of interest" description="Disordered" evidence="1">
    <location>
        <begin position="172"/>
        <end position="300"/>
    </location>
</feature>
<protein>
    <submittedName>
        <fullName evidence="2">Uncharacterized protein</fullName>
    </submittedName>
</protein>
<feature type="compositionally biased region" description="Basic residues" evidence="1">
    <location>
        <begin position="209"/>
        <end position="224"/>
    </location>
</feature>
<name>A0A3N4HUH7_ASCIM</name>
<evidence type="ECO:0000256" key="1">
    <source>
        <dbReference type="SAM" id="MobiDB-lite"/>
    </source>
</evidence>
<sequence length="335" mass="36609">MRHCPLSRPDNLVLRLGEVFTPARTAEALAAREKRLEKEREEAAKKARREQELLAQGITPKKRGRPPGKKRKVEETCARCGEGYERNGVEACSVPHRSKIEECECVDVGTQTGESRWKWKCCGRGFAVKGYRQLREGDGGEGGCYRGPHTWGEGWGWDGEVEKQKYQALLQQQQQAATSTTNGVAMANGTGPSAGKPEVPLGPDGQPIKRGRGRPKGSKTKRKISVPPPAPPPTDPFAGVSPTTNSEPTQVAVPTSTTTAAGATTATSNAAQQPSQQSTGQTRPPTASNPRSSTDETFSSLRHVRLRIRLCLATPRRHNHNNPLHIRPRTHTRNR</sequence>
<feature type="region of interest" description="Disordered" evidence="1">
    <location>
        <begin position="34"/>
        <end position="70"/>
    </location>
</feature>
<dbReference type="EMBL" id="ML119735">
    <property type="protein sequence ID" value="RPA76917.1"/>
    <property type="molecule type" value="Genomic_DNA"/>
</dbReference>
<dbReference type="Proteomes" id="UP000275078">
    <property type="component" value="Unassembled WGS sequence"/>
</dbReference>
<feature type="compositionally biased region" description="Basic and acidic residues" evidence="1">
    <location>
        <begin position="34"/>
        <end position="52"/>
    </location>
</feature>
<feature type="compositionally biased region" description="Basic residues" evidence="1">
    <location>
        <begin position="60"/>
        <end position="70"/>
    </location>
</feature>
<dbReference type="OrthoDB" id="5981040at2759"/>
<gene>
    <name evidence="2" type="ORF">BJ508DRAFT_364795</name>
</gene>
<evidence type="ECO:0000313" key="3">
    <source>
        <dbReference type="Proteomes" id="UP000275078"/>
    </source>
</evidence>
<dbReference type="AlphaFoldDB" id="A0A3N4HUH7"/>